<evidence type="ECO:0000313" key="1">
    <source>
        <dbReference type="EMBL" id="CAF1101580.1"/>
    </source>
</evidence>
<proteinExistence type="predicted"/>
<accession>A0A814P7M4</accession>
<dbReference type="PANTHER" id="PTHR28037:SF1">
    <property type="entry name" value="ALCOHOL O-ACETYLTRANSFERASE 1-RELATED"/>
    <property type="match status" value="1"/>
</dbReference>
<sequence length="456" mass="53267">MSLVRSSEEIKNFQVIRKLGEYESFYDYEVINGNLYLTRAMLVNLKKSEIDLNLLKKACSYWCKRNPLLQAQIFRGDANKYDRNFVKFSDEEKFYKFDNVELITTNDPQKWKEIMDREVIFPFDLNTDPLWRLKVLKLVDNPETEFNYVLILTSQHTFGDGRNLFTLIVQLLNILSALIEEKTCPEMLSIKLSEQTAEEMIKSKNFIFGEDNGENQFDKISRRPLCFGDKINGQHGKMEYFTIPNETLKKLISKMKENNRKAKLTGVITGLVALSQKNLQEKYNCKVDSNRVQFLCLTSVREKLGIDNSYNGVFSSALDQCIDFDLNLDNFWEFSEKQTIGLHEMIKKNLDIKHFDYTHEYFETMLNETYDESNLNAIISNIGIMNNTESDVIKVIEHYIRMPVIYGRIGSTIFNAITTINGRLCWAISFNEKYFTQKIIKELISEINTLICKLIL</sequence>
<evidence type="ECO:0000313" key="2">
    <source>
        <dbReference type="Proteomes" id="UP000663879"/>
    </source>
</evidence>
<comment type="caution">
    <text evidence="1">The sequence shown here is derived from an EMBL/GenBank/DDBJ whole genome shotgun (WGS) entry which is preliminary data.</text>
</comment>
<dbReference type="InterPro" id="IPR052058">
    <property type="entry name" value="Alcohol_O-acetyltransferase"/>
</dbReference>
<dbReference type="PANTHER" id="PTHR28037">
    <property type="entry name" value="ALCOHOL O-ACETYLTRANSFERASE 1-RELATED"/>
    <property type="match status" value="1"/>
</dbReference>
<dbReference type="EMBL" id="CAJNOC010007583">
    <property type="protein sequence ID" value="CAF1101580.1"/>
    <property type="molecule type" value="Genomic_DNA"/>
</dbReference>
<evidence type="ECO:0008006" key="3">
    <source>
        <dbReference type="Google" id="ProtNLM"/>
    </source>
</evidence>
<reference evidence="1" key="1">
    <citation type="submission" date="2021-02" db="EMBL/GenBank/DDBJ databases">
        <authorList>
            <person name="Nowell W R."/>
        </authorList>
    </citation>
    <scope>NUCLEOTIDE SEQUENCE</scope>
    <source>
        <strain evidence="1">Ploen Becks lab</strain>
    </source>
</reference>
<dbReference type="SUPFAM" id="SSF52777">
    <property type="entry name" value="CoA-dependent acyltransferases"/>
    <property type="match status" value="1"/>
</dbReference>
<keyword evidence="2" id="KW-1185">Reference proteome</keyword>
<dbReference type="InterPro" id="IPR010828">
    <property type="entry name" value="Atf2/Sli1-like"/>
</dbReference>
<protein>
    <recommendedName>
        <fullName evidence="3">Condensation domain-containing protein</fullName>
    </recommendedName>
</protein>
<dbReference type="InterPro" id="IPR023213">
    <property type="entry name" value="CAT-like_dom_sf"/>
</dbReference>
<gene>
    <name evidence="1" type="ORF">OXX778_LOCUS21176</name>
</gene>
<name>A0A814P7M4_9BILA</name>
<organism evidence="1 2">
    <name type="scientific">Brachionus calyciflorus</name>
    <dbReference type="NCBI Taxonomy" id="104777"/>
    <lineage>
        <taxon>Eukaryota</taxon>
        <taxon>Metazoa</taxon>
        <taxon>Spiralia</taxon>
        <taxon>Gnathifera</taxon>
        <taxon>Rotifera</taxon>
        <taxon>Eurotatoria</taxon>
        <taxon>Monogononta</taxon>
        <taxon>Pseudotrocha</taxon>
        <taxon>Ploima</taxon>
        <taxon>Brachionidae</taxon>
        <taxon>Brachionus</taxon>
    </lineage>
</organism>
<dbReference type="Proteomes" id="UP000663879">
    <property type="component" value="Unassembled WGS sequence"/>
</dbReference>
<dbReference type="AlphaFoldDB" id="A0A814P7M4"/>
<dbReference type="Gene3D" id="3.30.559.10">
    <property type="entry name" value="Chloramphenicol acetyltransferase-like domain"/>
    <property type="match status" value="1"/>
</dbReference>
<dbReference type="Pfam" id="PF07247">
    <property type="entry name" value="AATase"/>
    <property type="match status" value="1"/>
</dbReference>